<evidence type="ECO:0000259" key="3">
    <source>
        <dbReference type="Pfam" id="PF13649"/>
    </source>
</evidence>
<feature type="domain" description="Methyltransferase" evidence="3">
    <location>
        <begin position="51"/>
        <end position="144"/>
    </location>
</feature>
<evidence type="ECO:0000313" key="5">
    <source>
        <dbReference type="Proteomes" id="UP001302126"/>
    </source>
</evidence>
<sequence length="227" mass="24569">MHTRSAGPLFNEVGAARYENAFIGGPHGQLASLEWILSTLSSSSITGANCLDIGSGSGRPVCSTLAAAGHRVLGVDVSEAMVAFASEHVPLATFTRADIRDFKVEENQKYDVVTSYFGLIAEISQQEILETLKKIGHEMLKPGGIFVWATVPVDVNLEEIMWMGKPVVVSNLAKDAAVEAVRDVAGLQIVNVVEEKFKPEKAVEAGICAEEDVWVEDHLYIWARKSA</sequence>
<dbReference type="PANTHER" id="PTHR43861:SF1">
    <property type="entry name" value="TRANS-ACONITATE 2-METHYLTRANSFERASE"/>
    <property type="match status" value="1"/>
</dbReference>
<gene>
    <name evidence="4" type="ORF">QBC35DRAFT_384066</name>
</gene>
<dbReference type="InterPro" id="IPR029063">
    <property type="entry name" value="SAM-dependent_MTases_sf"/>
</dbReference>
<dbReference type="Pfam" id="PF13649">
    <property type="entry name" value="Methyltransf_25"/>
    <property type="match status" value="1"/>
</dbReference>
<dbReference type="Proteomes" id="UP001302126">
    <property type="component" value="Unassembled WGS sequence"/>
</dbReference>
<keyword evidence="2" id="KW-0808">Transferase</keyword>
<reference evidence="4" key="2">
    <citation type="submission" date="2023-05" db="EMBL/GenBank/DDBJ databases">
        <authorList>
            <consortium name="Lawrence Berkeley National Laboratory"/>
            <person name="Steindorff A."/>
            <person name="Hensen N."/>
            <person name="Bonometti L."/>
            <person name="Westerberg I."/>
            <person name="Brannstrom I.O."/>
            <person name="Guillou S."/>
            <person name="Cros-Aarteil S."/>
            <person name="Calhoun S."/>
            <person name="Haridas S."/>
            <person name="Kuo A."/>
            <person name="Mondo S."/>
            <person name="Pangilinan J."/>
            <person name="Riley R."/>
            <person name="Labutti K."/>
            <person name="Andreopoulos B."/>
            <person name="Lipzen A."/>
            <person name="Chen C."/>
            <person name="Yanf M."/>
            <person name="Daum C."/>
            <person name="Ng V."/>
            <person name="Clum A."/>
            <person name="Ohm R."/>
            <person name="Martin F."/>
            <person name="Silar P."/>
            <person name="Natvig D."/>
            <person name="Lalanne C."/>
            <person name="Gautier V."/>
            <person name="Ament-Velasquez S.L."/>
            <person name="Kruys A."/>
            <person name="Hutchinson M.I."/>
            <person name="Powell A.J."/>
            <person name="Barry K."/>
            <person name="Miller A.N."/>
            <person name="Grigoriev I.V."/>
            <person name="Debuchy R."/>
            <person name="Gladieux P."/>
            <person name="Thoren M.H."/>
            <person name="Johannesson H."/>
        </authorList>
    </citation>
    <scope>NUCLEOTIDE SEQUENCE</scope>
    <source>
        <strain evidence="4">PSN309</strain>
    </source>
</reference>
<dbReference type="SUPFAM" id="SSF53335">
    <property type="entry name" value="S-adenosyl-L-methionine-dependent methyltransferases"/>
    <property type="match status" value="1"/>
</dbReference>
<comment type="caution">
    <text evidence="4">The sequence shown here is derived from an EMBL/GenBank/DDBJ whole genome shotgun (WGS) entry which is preliminary data.</text>
</comment>
<keyword evidence="1 4" id="KW-0489">Methyltransferase</keyword>
<dbReference type="EMBL" id="MU864397">
    <property type="protein sequence ID" value="KAK4187793.1"/>
    <property type="molecule type" value="Genomic_DNA"/>
</dbReference>
<keyword evidence="5" id="KW-1185">Reference proteome</keyword>
<dbReference type="Gene3D" id="3.40.50.150">
    <property type="entry name" value="Vaccinia Virus protein VP39"/>
    <property type="match status" value="1"/>
</dbReference>
<dbReference type="InterPro" id="IPR041698">
    <property type="entry name" value="Methyltransf_25"/>
</dbReference>
<dbReference type="PANTHER" id="PTHR43861">
    <property type="entry name" value="TRANS-ACONITATE 2-METHYLTRANSFERASE-RELATED"/>
    <property type="match status" value="1"/>
</dbReference>
<evidence type="ECO:0000256" key="1">
    <source>
        <dbReference type="ARBA" id="ARBA00022603"/>
    </source>
</evidence>
<proteinExistence type="predicted"/>
<dbReference type="GO" id="GO:0032259">
    <property type="term" value="P:methylation"/>
    <property type="evidence" value="ECO:0007669"/>
    <property type="project" value="UniProtKB-KW"/>
</dbReference>
<dbReference type="GO" id="GO:0008168">
    <property type="term" value="F:methyltransferase activity"/>
    <property type="evidence" value="ECO:0007669"/>
    <property type="project" value="UniProtKB-KW"/>
</dbReference>
<protein>
    <submittedName>
        <fullName evidence="4">S-adenosyl-L-methionine-dependent methyltransferase</fullName>
    </submittedName>
</protein>
<accession>A0AAN7AHU6</accession>
<dbReference type="AlphaFoldDB" id="A0AAN7AHU6"/>
<evidence type="ECO:0000256" key="2">
    <source>
        <dbReference type="ARBA" id="ARBA00022679"/>
    </source>
</evidence>
<dbReference type="CDD" id="cd02440">
    <property type="entry name" value="AdoMet_MTases"/>
    <property type="match status" value="1"/>
</dbReference>
<evidence type="ECO:0000313" key="4">
    <source>
        <dbReference type="EMBL" id="KAK4187793.1"/>
    </source>
</evidence>
<organism evidence="4 5">
    <name type="scientific">Podospora australis</name>
    <dbReference type="NCBI Taxonomy" id="1536484"/>
    <lineage>
        <taxon>Eukaryota</taxon>
        <taxon>Fungi</taxon>
        <taxon>Dikarya</taxon>
        <taxon>Ascomycota</taxon>
        <taxon>Pezizomycotina</taxon>
        <taxon>Sordariomycetes</taxon>
        <taxon>Sordariomycetidae</taxon>
        <taxon>Sordariales</taxon>
        <taxon>Podosporaceae</taxon>
        <taxon>Podospora</taxon>
    </lineage>
</organism>
<name>A0AAN7AHU6_9PEZI</name>
<reference evidence="4" key="1">
    <citation type="journal article" date="2023" name="Mol. Phylogenet. Evol.">
        <title>Genome-scale phylogeny and comparative genomics of the fungal order Sordariales.</title>
        <authorList>
            <person name="Hensen N."/>
            <person name="Bonometti L."/>
            <person name="Westerberg I."/>
            <person name="Brannstrom I.O."/>
            <person name="Guillou S."/>
            <person name="Cros-Aarteil S."/>
            <person name="Calhoun S."/>
            <person name="Haridas S."/>
            <person name="Kuo A."/>
            <person name="Mondo S."/>
            <person name="Pangilinan J."/>
            <person name="Riley R."/>
            <person name="LaButti K."/>
            <person name="Andreopoulos B."/>
            <person name="Lipzen A."/>
            <person name="Chen C."/>
            <person name="Yan M."/>
            <person name="Daum C."/>
            <person name="Ng V."/>
            <person name="Clum A."/>
            <person name="Steindorff A."/>
            <person name="Ohm R.A."/>
            <person name="Martin F."/>
            <person name="Silar P."/>
            <person name="Natvig D.O."/>
            <person name="Lalanne C."/>
            <person name="Gautier V."/>
            <person name="Ament-Velasquez S.L."/>
            <person name="Kruys A."/>
            <person name="Hutchinson M.I."/>
            <person name="Powell A.J."/>
            <person name="Barry K."/>
            <person name="Miller A.N."/>
            <person name="Grigoriev I.V."/>
            <person name="Debuchy R."/>
            <person name="Gladieux P."/>
            <person name="Hiltunen Thoren M."/>
            <person name="Johannesson H."/>
        </authorList>
    </citation>
    <scope>NUCLEOTIDE SEQUENCE</scope>
    <source>
        <strain evidence="4">PSN309</strain>
    </source>
</reference>